<dbReference type="EMBL" id="CAJOBA010003054">
    <property type="protein sequence ID" value="CAF3668981.1"/>
    <property type="molecule type" value="Genomic_DNA"/>
</dbReference>
<accession>A0A814HHB5</accession>
<evidence type="ECO:0000313" key="1">
    <source>
        <dbReference type="EMBL" id="CAF0886024.1"/>
    </source>
</evidence>
<dbReference type="EMBL" id="CAJNOK010003053">
    <property type="protein sequence ID" value="CAF0886024.1"/>
    <property type="molecule type" value="Genomic_DNA"/>
</dbReference>
<sequence>MDPFILTRNAFGICYDGIIDNRYDNDISNLEIIKKKLSAVKINNEQTELSPFSSTQYQLSPQFLAHQAQNQSAQPRQFSAFTLGTKCQVPQSPFFFLPSYELHTCDNQLSDKYQRSLVNISSTTLDNVPQNEETTKRKNFVTNLKYRYDRFLHTLNKLQLSFDEIFRDYIYDEEKHGKEIFLKKQISSTSGISLDNAITLSSFQQMPAQQDSPLFLTNKNTKTSSMMVKINEKRKKLKNKKDHARKMPKIRVTVSCLQHKKQKYPNVKMR</sequence>
<evidence type="ECO:0000313" key="3">
    <source>
        <dbReference type="EMBL" id="CAF3668981.1"/>
    </source>
</evidence>
<keyword evidence="5" id="KW-1185">Reference proteome</keyword>
<name>A0A814HHB5_9BILA</name>
<dbReference type="EMBL" id="CAJOBC010003378">
    <property type="protein sequence ID" value="CAF3780585.1"/>
    <property type="molecule type" value="Genomic_DNA"/>
</dbReference>
<comment type="caution">
    <text evidence="2">The sequence shown here is derived from an EMBL/GenBank/DDBJ whole genome shotgun (WGS) entry which is preliminary data.</text>
</comment>
<dbReference type="Proteomes" id="UP000681722">
    <property type="component" value="Unassembled WGS sequence"/>
</dbReference>
<protein>
    <submittedName>
        <fullName evidence="2">Uncharacterized protein</fullName>
    </submittedName>
</protein>
<reference evidence="2" key="1">
    <citation type="submission" date="2021-02" db="EMBL/GenBank/DDBJ databases">
        <authorList>
            <person name="Nowell W R."/>
        </authorList>
    </citation>
    <scope>NUCLEOTIDE SEQUENCE</scope>
</reference>
<dbReference type="Proteomes" id="UP000682733">
    <property type="component" value="Unassembled WGS sequence"/>
</dbReference>
<dbReference type="Proteomes" id="UP000663829">
    <property type="component" value="Unassembled WGS sequence"/>
</dbReference>
<proteinExistence type="predicted"/>
<evidence type="ECO:0000313" key="5">
    <source>
        <dbReference type="Proteomes" id="UP000663829"/>
    </source>
</evidence>
<dbReference type="EMBL" id="CAJNOQ010003379">
    <property type="protein sequence ID" value="CAF1009466.1"/>
    <property type="molecule type" value="Genomic_DNA"/>
</dbReference>
<evidence type="ECO:0000313" key="4">
    <source>
        <dbReference type="EMBL" id="CAF3780585.1"/>
    </source>
</evidence>
<dbReference type="Proteomes" id="UP000677228">
    <property type="component" value="Unassembled WGS sequence"/>
</dbReference>
<organism evidence="2 5">
    <name type="scientific">Didymodactylos carnosus</name>
    <dbReference type="NCBI Taxonomy" id="1234261"/>
    <lineage>
        <taxon>Eukaryota</taxon>
        <taxon>Metazoa</taxon>
        <taxon>Spiralia</taxon>
        <taxon>Gnathifera</taxon>
        <taxon>Rotifera</taxon>
        <taxon>Eurotatoria</taxon>
        <taxon>Bdelloidea</taxon>
        <taxon>Philodinida</taxon>
        <taxon>Philodinidae</taxon>
        <taxon>Didymodactylos</taxon>
    </lineage>
</organism>
<dbReference type="AlphaFoldDB" id="A0A814HHB5"/>
<evidence type="ECO:0000313" key="2">
    <source>
        <dbReference type="EMBL" id="CAF1009466.1"/>
    </source>
</evidence>
<gene>
    <name evidence="2" type="ORF">GPM918_LOCUS14187</name>
    <name evidence="1" type="ORF">OVA965_LOCUS8874</name>
    <name evidence="4" type="ORF">SRO942_LOCUS14183</name>
    <name evidence="3" type="ORF">TMI583_LOCUS8870</name>
</gene>